<dbReference type="Pfam" id="PF18113">
    <property type="entry name" value="Rbx_binding"/>
    <property type="match status" value="1"/>
</dbReference>
<feature type="domain" description="FAD/NAD(P)-binding" evidence="9">
    <location>
        <begin position="3"/>
        <end position="280"/>
    </location>
</feature>
<dbReference type="PRINTS" id="PR00368">
    <property type="entry name" value="FADPNR"/>
</dbReference>
<evidence type="ECO:0000313" key="12">
    <source>
        <dbReference type="Proteomes" id="UP000030428"/>
    </source>
</evidence>
<gene>
    <name evidence="11" type="ORF">PN36_02015</name>
</gene>
<proteinExistence type="inferred from homology"/>
<evidence type="ECO:0000256" key="3">
    <source>
        <dbReference type="ARBA" id="ARBA00006442"/>
    </source>
</evidence>
<evidence type="ECO:0000259" key="10">
    <source>
        <dbReference type="Pfam" id="PF18113"/>
    </source>
</evidence>
<dbReference type="InterPro" id="IPR023753">
    <property type="entry name" value="FAD/NAD-binding_dom"/>
</dbReference>
<keyword evidence="6" id="KW-0274">FAD</keyword>
<organism evidence="11 12">
    <name type="scientific">Candidatus Thiomargarita nelsonii</name>
    <dbReference type="NCBI Taxonomy" id="1003181"/>
    <lineage>
        <taxon>Bacteria</taxon>
        <taxon>Pseudomonadati</taxon>
        <taxon>Pseudomonadota</taxon>
        <taxon>Gammaproteobacteria</taxon>
        <taxon>Thiotrichales</taxon>
        <taxon>Thiotrichaceae</taxon>
        <taxon>Thiomargarita</taxon>
    </lineage>
</organism>
<evidence type="ECO:0000259" key="9">
    <source>
        <dbReference type="Pfam" id="PF07992"/>
    </source>
</evidence>
<keyword evidence="4" id="KW-0963">Cytoplasm</keyword>
<comment type="similarity">
    <text evidence="3">Belongs to the FAD-dependent oxidoreductase family.</text>
</comment>
<name>A0A0A6RRP4_9GAMM</name>
<dbReference type="Gene3D" id="3.30.390.120">
    <property type="match status" value="1"/>
</dbReference>
<dbReference type="InterPro" id="IPR041364">
    <property type="entry name" value="Rbx-bd"/>
</dbReference>
<evidence type="ECO:0000256" key="5">
    <source>
        <dbReference type="ARBA" id="ARBA00022630"/>
    </source>
</evidence>
<comment type="subcellular location">
    <subcellularLocation>
        <location evidence="2">Cytoplasm</location>
    </subcellularLocation>
</comment>
<dbReference type="Pfam" id="PF07992">
    <property type="entry name" value="Pyr_redox_2"/>
    <property type="match status" value="1"/>
</dbReference>
<dbReference type="GO" id="GO:0016491">
    <property type="term" value="F:oxidoreductase activity"/>
    <property type="evidence" value="ECO:0007669"/>
    <property type="project" value="UniProtKB-KW"/>
</dbReference>
<keyword evidence="12" id="KW-1185">Reference proteome</keyword>
<feature type="domain" description="Rubredoxin binding" evidence="10">
    <location>
        <begin position="304"/>
        <end position="373"/>
    </location>
</feature>
<keyword evidence="8" id="KW-0520">NAD</keyword>
<keyword evidence="5" id="KW-0285">Flavoprotein</keyword>
<evidence type="ECO:0000256" key="8">
    <source>
        <dbReference type="ARBA" id="ARBA00023027"/>
    </source>
</evidence>
<dbReference type="SUPFAM" id="SSF51905">
    <property type="entry name" value="FAD/NAD(P)-binding domain"/>
    <property type="match status" value="1"/>
</dbReference>
<reference evidence="11 12" key="1">
    <citation type="journal article" date="2016" name="Front. Microbiol.">
        <title>Single-Cell (Meta-)Genomics of a Dimorphic Candidatus Thiomargarita nelsonii Reveals Genomic Plasticity.</title>
        <authorList>
            <person name="Flood B.E."/>
            <person name="Fliss P."/>
            <person name="Jones D.S."/>
            <person name="Dick G.J."/>
            <person name="Jain S."/>
            <person name="Kaster A.K."/>
            <person name="Winkel M."/>
            <person name="Mussmann M."/>
            <person name="Bailey J."/>
        </authorList>
    </citation>
    <scope>NUCLEOTIDE SEQUENCE [LARGE SCALE GENOMIC DNA]</scope>
    <source>
        <strain evidence="11">Hydrate Ridge</strain>
    </source>
</reference>
<dbReference type="InterPro" id="IPR050260">
    <property type="entry name" value="FAD-bd_OxRdtase"/>
</dbReference>
<sequence>MTIIGSGLAGYTVARELRKLDKESPLRIISADDGGFYSKPMLSNAFIENKTPESLVITPATQMATQLNAEILTHTQVTQVDPQQHAVYVGEKRLEYSQLVLALGAKPIRLTFEGDAADKVLSVNNLDDYTHFRAALQNAKRISIMGAGLIGCEFANDLQPAGFSVTLIDPLKYPLGQMAPEKVGRTLQQALQDLGVSLYFEKAVKRIDSTDSGYRLTLTDDSVLETDVVLSAIGLRPHTELAAAAGLSVERGIVVDRYLKTSAEDIYAVGDCIQIEGLVLPYVMPLMNAARAVAKSLTGQLTTVNYPAMPVAVKTPACHLVVSPPPAGLAGEWEIEAEGQDVRALFYTPAHELGGFVLMGAKVADKMALAKQLPPLLA</sequence>
<dbReference type="InterPro" id="IPR036188">
    <property type="entry name" value="FAD/NAD-bd_sf"/>
</dbReference>
<accession>A0A0A6RRP4</accession>
<evidence type="ECO:0000256" key="1">
    <source>
        <dbReference type="ARBA" id="ARBA00001974"/>
    </source>
</evidence>
<evidence type="ECO:0000256" key="2">
    <source>
        <dbReference type="ARBA" id="ARBA00004496"/>
    </source>
</evidence>
<evidence type="ECO:0000256" key="4">
    <source>
        <dbReference type="ARBA" id="ARBA00022490"/>
    </source>
</evidence>
<comment type="caution">
    <text evidence="11">The sequence shown here is derived from an EMBL/GenBank/DDBJ whole genome shotgun (WGS) entry which is preliminary data.</text>
</comment>
<comment type="cofactor">
    <cofactor evidence="1">
        <name>FAD</name>
        <dbReference type="ChEBI" id="CHEBI:57692"/>
    </cofactor>
</comment>
<dbReference type="PANTHER" id="PTHR43429">
    <property type="entry name" value="PYRIDINE NUCLEOTIDE-DISULFIDE OXIDOREDUCTASE DOMAIN-CONTAINING"/>
    <property type="match status" value="1"/>
</dbReference>
<dbReference type="PANTHER" id="PTHR43429:SF3">
    <property type="entry name" value="NITRITE REDUCTASE [NAD(P)H]"/>
    <property type="match status" value="1"/>
</dbReference>
<keyword evidence="7" id="KW-0560">Oxidoreductase</keyword>
<dbReference type="Gene3D" id="3.50.50.60">
    <property type="entry name" value="FAD/NAD(P)-binding domain"/>
    <property type="match status" value="2"/>
</dbReference>
<dbReference type="PRINTS" id="PR00411">
    <property type="entry name" value="PNDRDTASEI"/>
</dbReference>
<dbReference type="EMBL" id="JSZA02000005">
    <property type="protein sequence ID" value="KHD06556.1"/>
    <property type="molecule type" value="Genomic_DNA"/>
</dbReference>
<dbReference type="AlphaFoldDB" id="A0A0A6RRP4"/>
<dbReference type="Proteomes" id="UP000030428">
    <property type="component" value="Unassembled WGS sequence"/>
</dbReference>
<dbReference type="GO" id="GO:0005737">
    <property type="term" value="C:cytoplasm"/>
    <property type="evidence" value="ECO:0007669"/>
    <property type="project" value="UniProtKB-SubCell"/>
</dbReference>
<protein>
    <submittedName>
        <fullName evidence="11">Pyridine nucleotide-disulfide oxidoreductase</fullName>
    </submittedName>
</protein>
<evidence type="ECO:0000256" key="6">
    <source>
        <dbReference type="ARBA" id="ARBA00022827"/>
    </source>
</evidence>
<evidence type="ECO:0000256" key="7">
    <source>
        <dbReference type="ARBA" id="ARBA00023002"/>
    </source>
</evidence>
<evidence type="ECO:0000313" key="11">
    <source>
        <dbReference type="EMBL" id="KHD06556.1"/>
    </source>
</evidence>